<dbReference type="RefSeq" id="XP_013757691.1">
    <property type="nucleotide sequence ID" value="XM_013902237.1"/>
</dbReference>
<comment type="similarity">
    <text evidence="3 12">Belongs to the protein disulfide isomerase family.</text>
</comment>
<dbReference type="PANTHER" id="PTHR18929">
    <property type="entry name" value="PROTEIN DISULFIDE ISOMERASE"/>
    <property type="match status" value="1"/>
</dbReference>
<feature type="disulfide bond" description="Redox-active" evidence="11">
    <location>
        <begin position="49"/>
        <end position="52"/>
    </location>
</feature>
<keyword evidence="6" id="KW-0677">Repeat</keyword>
<evidence type="ECO:0000256" key="9">
    <source>
        <dbReference type="ARBA" id="ARBA00023235"/>
    </source>
</evidence>
<feature type="disulfide bond" description="Redox-active" evidence="11">
    <location>
        <begin position="376"/>
        <end position="379"/>
    </location>
</feature>
<dbReference type="GO" id="GO:0003756">
    <property type="term" value="F:protein disulfide isomerase activity"/>
    <property type="evidence" value="ECO:0007669"/>
    <property type="project" value="UniProtKB-EC"/>
</dbReference>
<keyword evidence="8 11" id="KW-1015">Disulfide bond</keyword>
<dbReference type="InterPro" id="IPR036249">
    <property type="entry name" value="Thioredoxin-like_sf"/>
</dbReference>
<dbReference type="InterPro" id="IPR005792">
    <property type="entry name" value="Prot_disulphide_isomerase"/>
</dbReference>
<dbReference type="PANTHER" id="PTHR18929:SF132">
    <property type="entry name" value="PROTEIN DISULFIDE-ISOMERASE A3"/>
    <property type="match status" value="1"/>
</dbReference>
<dbReference type="FunFam" id="3.40.30.10:FF:000017">
    <property type="entry name" value="Protein disulfide-isomerase A4"/>
    <property type="match status" value="1"/>
</dbReference>
<dbReference type="Pfam" id="PF00085">
    <property type="entry name" value="Thioredoxin"/>
    <property type="match status" value="2"/>
</dbReference>
<dbReference type="GO" id="GO:0006457">
    <property type="term" value="P:protein folding"/>
    <property type="evidence" value="ECO:0007669"/>
    <property type="project" value="TreeGrafter"/>
</dbReference>
<evidence type="ECO:0000256" key="4">
    <source>
        <dbReference type="ARBA" id="ARBA00012723"/>
    </source>
</evidence>
<evidence type="ECO:0000256" key="3">
    <source>
        <dbReference type="ARBA" id="ARBA00006347"/>
    </source>
</evidence>
<dbReference type="STRING" id="461836.A0A0L0DE47"/>
<evidence type="ECO:0000256" key="8">
    <source>
        <dbReference type="ARBA" id="ARBA00023157"/>
    </source>
</evidence>
<evidence type="ECO:0000256" key="5">
    <source>
        <dbReference type="ARBA" id="ARBA00022729"/>
    </source>
</evidence>
<dbReference type="GeneID" id="25564991"/>
<evidence type="ECO:0000259" key="14">
    <source>
        <dbReference type="PROSITE" id="PS51352"/>
    </source>
</evidence>
<organism evidence="15 16">
    <name type="scientific">Thecamonas trahens ATCC 50062</name>
    <dbReference type="NCBI Taxonomy" id="461836"/>
    <lineage>
        <taxon>Eukaryota</taxon>
        <taxon>Apusozoa</taxon>
        <taxon>Apusomonadida</taxon>
        <taxon>Apusomonadidae</taxon>
        <taxon>Thecamonas</taxon>
    </lineage>
</organism>
<dbReference type="InterPro" id="IPR013766">
    <property type="entry name" value="Thioredoxin_domain"/>
</dbReference>
<dbReference type="Proteomes" id="UP000054408">
    <property type="component" value="Unassembled WGS sequence"/>
</dbReference>
<dbReference type="OMA" id="FFGMKKD"/>
<evidence type="ECO:0000313" key="16">
    <source>
        <dbReference type="Proteomes" id="UP000054408"/>
    </source>
</evidence>
<protein>
    <recommendedName>
        <fullName evidence="4 13">Protein disulfide-isomerase</fullName>
        <ecNumber evidence="4 13">5.3.4.1</ecNumber>
    </recommendedName>
</protein>
<dbReference type="NCBIfam" id="TIGR01126">
    <property type="entry name" value="pdi_dom"/>
    <property type="match status" value="2"/>
</dbReference>
<gene>
    <name evidence="15" type="ORF">AMSG_05621</name>
</gene>
<evidence type="ECO:0000256" key="12">
    <source>
        <dbReference type="RuleBase" id="RU004208"/>
    </source>
</evidence>
<dbReference type="CDD" id="cd02982">
    <property type="entry name" value="PDI_b'_family"/>
    <property type="match status" value="1"/>
</dbReference>
<dbReference type="AlphaFoldDB" id="A0A0L0DE47"/>
<evidence type="ECO:0000256" key="7">
    <source>
        <dbReference type="ARBA" id="ARBA00022824"/>
    </source>
</evidence>
<dbReference type="GO" id="GO:0005788">
    <property type="term" value="C:endoplasmic reticulum lumen"/>
    <property type="evidence" value="ECO:0007669"/>
    <property type="project" value="UniProtKB-SubCell"/>
</dbReference>
<dbReference type="Gene3D" id="3.40.30.10">
    <property type="entry name" value="Glutaredoxin"/>
    <property type="match status" value="4"/>
</dbReference>
<reference evidence="15 16" key="1">
    <citation type="submission" date="2010-05" db="EMBL/GenBank/DDBJ databases">
        <title>The Genome Sequence of Thecamonas trahens ATCC 50062.</title>
        <authorList>
            <consortium name="The Broad Institute Genome Sequencing Platform"/>
            <person name="Russ C."/>
            <person name="Cuomo C."/>
            <person name="Shea T."/>
            <person name="Young S.K."/>
            <person name="Zeng Q."/>
            <person name="Koehrsen M."/>
            <person name="Haas B."/>
            <person name="Borodovsky M."/>
            <person name="Guigo R."/>
            <person name="Alvarado L."/>
            <person name="Berlin A."/>
            <person name="Bochicchio J."/>
            <person name="Borenstein D."/>
            <person name="Chapman S."/>
            <person name="Chen Z."/>
            <person name="Freedman E."/>
            <person name="Gellesch M."/>
            <person name="Goldberg J."/>
            <person name="Griggs A."/>
            <person name="Gujja S."/>
            <person name="Heilman E."/>
            <person name="Heiman D."/>
            <person name="Hepburn T."/>
            <person name="Howarth C."/>
            <person name="Jen D."/>
            <person name="Larson L."/>
            <person name="Mehta T."/>
            <person name="Park D."/>
            <person name="Pearson M."/>
            <person name="Roberts A."/>
            <person name="Saif S."/>
            <person name="Shenoy N."/>
            <person name="Sisk P."/>
            <person name="Stolte C."/>
            <person name="Sykes S."/>
            <person name="Thomson T."/>
            <person name="Walk T."/>
            <person name="White J."/>
            <person name="Yandava C."/>
            <person name="Burger G."/>
            <person name="Gray M.W."/>
            <person name="Holland P.W.H."/>
            <person name="King N."/>
            <person name="Lang F.B.F."/>
            <person name="Roger A.J."/>
            <person name="Ruiz-Trillo I."/>
            <person name="Lander E."/>
            <person name="Nusbaum C."/>
        </authorList>
    </citation>
    <scope>NUCLEOTIDE SEQUENCE [LARGE SCALE GENOMIC DNA]</scope>
    <source>
        <strain evidence="15 16">ATCC 50062</strain>
    </source>
</reference>
<dbReference type="NCBIfam" id="TIGR01130">
    <property type="entry name" value="ER_PDI_fam"/>
    <property type="match status" value="1"/>
</dbReference>
<dbReference type="EMBL" id="GL349456">
    <property type="protein sequence ID" value="KNC49583.1"/>
    <property type="molecule type" value="Genomic_DNA"/>
</dbReference>
<dbReference type="InterPro" id="IPR017937">
    <property type="entry name" value="Thioredoxin_CS"/>
</dbReference>
<keyword evidence="10 11" id="KW-0676">Redox-active center</keyword>
<sequence>MKLNIVLVTLAAALALATASNVIDLTEANFEATMAEKPLMMVEFFAPWCGHCKRLAPEYEQAADALEGVDAWLAKVDATEEADLANRFGVRGYPTLIVFRNGEEAGKYEGAREAKAIADYMVRQTLPAVTELTADGVAEFAASSDVVVIGTFAAGSDEAAAFTEVASDLRDDFVFGLVDSAENTGVVMYKNVDDDVLTYDGELETVAIGSFLISNKLPLFDEVGPTNYRSYVDTGLPMGMVFVDVADADSLDAMKAVFRPVAAQFAGSAVFVYVDTKYIQQAMKMGLSGDVIPSFAMENLETGMHYAFDESAALEADAVTAFVAGVLSGEIAPTIKSEPIPESNDGPVTVVVADSFEDIVLAEDKDVLVEFYAPWCGHCKSLAPTYEKLGEAFASVDSVVIAKMDATANDIPVNGIDVRGFPTLIFFPAGNGGVDAQIKYEGAREFDDLKEFVLASAASDVDADAVDAAPADNVHEDL</sequence>
<dbReference type="GO" id="GO:0034976">
    <property type="term" value="P:response to endoplasmic reticulum stress"/>
    <property type="evidence" value="ECO:0007669"/>
    <property type="project" value="TreeGrafter"/>
</dbReference>
<comment type="catalytic activity">
    <reaction evidence="1 13">
        <text>Catalyzes the rearrangement of -S-S- bonds in proteins.</text>
        <dbReference type="EC" id="5.3.4.1"/>
    </reaction>
</comment>
<evidence type="ECO:0000256" key="2">
    <source>
        <dbReference type="ARBA" id="ARBA00004319"/>
    </source>
</evidence>
<evidence type="ECO:0000256" key="10">
    <source>
        <dbReference type="ARBA" id="ARBA00023284"/>
    </source>
</evidence>
<dbReference type="CDD" id="cd02961">
    <property type="entry name" value="PDI_a_family"/>
    <property type="match status" value="1"/>
</dbReference>
<keyword evidence="16" id="KW-1185">Reference proteome</keyword>
<evidence type="ECO:0000256" key="13">
    <source>
        <dbReference type="RuleBase" id="RU361130"/>
    </source>
</evidence>
<proteinExistence type="inferred from homology"/>
<evidence type="ECO:0000256" key="11">
    <source>
        <dbReference type="PIRSR" id="PIRSR605792-51"/>
    </source>
</evidence>
<evidence type="ECO:0000256" key="1">
    <source>
        <dbReference type="ARBA" id="ARBA00001182"/>
    </source>
</evidence>
<feature type="chain" id="PRO_5005394099" description="Protein disulfide-isomerase" evidence="13">
    <location>
        <begin position="20"/>
        <end position="478"/>
    </location>
</feature>
<dbReference type="EC" id="5.3.4.1" evidence="4 13"/>
<dbReference type="SUPFAM" id="SSF52833">
    <property type="entry name" value="Thioredoxin-like"/>
    <property type="match status" value="4"/>
</dbReference>
<dbReference type="PROSITE" id="PS51352">
    <property type="entry name" value="THIOREDOXIN_2"/>
    <property type="match status" value="2"/>
</dbReference>
<dbReference type="eggNOG" id="KOG0190">
    <property type="taxonomic scope" value="Eukaryota"/>
</dbReference>
<dbReference type="PROSITE" id="PS00194">
    <property type="entry name" value="THIOREDOXIN_1"/>
    <property type="match status" value="2"/>
</dbReference>
<name>A0A0L0DE47_THETB</name>
<evidence type="ECO:0000313" key="15">
    <source>
        <dbReference type="EMBL" id="KNC49583.1"/>
    </source>
</evidence>
<dbReference type="InterPro" id="IPR005788">
    <property type="entry name" value="PDI_thioredoxin-like_dom"/>
</dbReference>
<dbReference type="CDD" id="cd02981">
    <property type="entry name" value="PDI_b_family"/>
    <property type="match status" value="1"/>
</dbReference>
<dbReference type="PRINTS" id="PR00421">
    <property type="entry name" value="THIOREDOXIN"/>
</dbReference>
<evidence type="ECO:0000256" key="6">
    <source>
        <dbReference type="ARBA" id="ARBA00022737"/>
    </source>
</evidence>
<feature type="signal peptide" evidence="13">
    <location>
        <begin position="1"/>
        <end position="19"/>
    </location>
</feature>
<accession>A0A0L0DE47</accession>
<dbReference type="CDD" id="cd02995">
    <property type="entry name" value="PDI_a_PDI_a'_C"/>
    <property type="match status" value="1"/>
</dbReference>
<dbReference type="OrthoDB" id="427280at2759"/>
<dbReference type="Pfam" id="PF13848">
    <property type="entry name" value="Thioredoxin_6"/>
    <property type="match status" value="1"/>
</dbReference>
<keyword evidence="9 13" id="KW-0413">Isomerase</keyword>
<keyword evidence="5 13" id="KW-0732">Signal</keyword>
<feature type="domain" description="Thioredoxin" evidence="14">
    <location>
        <begin position="326"/>
        <end position="458"/>
    </location>
</feature>
<feature type="domain" description="Thioredoxin" evidence="14">
    <location>
        <begin position="5"/>
        <end position="127"/>
    </location>
</feature>
<comment type="subcellular location">
    <subcellularLocation>
        <location evidence="2">Endoplasmic reticulum lumen</location>
    </subcellularLocation>
</comment>
<keyword evidence="7" id="KW-0256">Endoplasmic reticulum</keyword>